<feature type="transmembrane region" description="Helical" evidence="8">
    <location>
        <begin position="168"/>
        <end position="187"/>
    </location>
</feature>
<dbReference type="GO" id="GO:0019646">
    <property type="term" value="P:aerobic electron transport chain"/>
    <property type="evidence" value="ECO:0007669"/>
    <property type="project" value="InterPro"/>
</dbReference>
<evidence type="ECO:0000256" key="2">
    <source>
        <dbReference type="ARBA" id="ARBA00010581"/>
    </source>
</evidence>
<dbReference type="InterPro" id="IPR000298">
    <property type="entry name" value="Cyt_c_oxidase-like_su3"/>
</dbReference>
<evidence type="ECO:0000256" key="8">
    <source>
        <dbReference type="SAM" id="Phobius"/>
    </source>
</evidence>
<keyword evidence="11" id="KW-1185">Reference proteome</keyword>
<dbReference type="PROSITE" id="PS50253">
    <property type="entry name" value="COX3"/>
    <property type="match status" value="1"/>
</dbReference>
<dbReference type="Proteomes" id="UP000199296">
    <property type="component" value="Unassembled WGS sequence"/>
</dbReference>
<reference evidence="10 11" key="1">
    <citation type="submission" date="2016-10" db="EMBL/GenBank/DDBJ databases">
        <authorList>
            <person name="de Groot N.N."/>
        </authorList>
    </citation>
    <scope>NUCLEOTIDE SEQUENCE [LARGE SCALE GENOMIC DNA]</scope>
    <source>
        <strain evidence="10 11">DSM 19803</strain>
    </source>
</reference>
<comment type="similarity">
    <text evidence="2 7">Belongs to the cytochrome c oxidase subunit 3 family.</text>
</comment>
<comment type="subcellular location">
    <subcellularLocation>
        <location evidence="1 7">Cell membrane</location>
        <topology evidence="1 7">Multi-pass membrane protein</topology>
    </subcellularLocation>
</comment>
<keyword evidence="5 8" id="KW-1133">Transmembrane helix</keyword>
<proteinExistence type="inferred from homology"/>
<dbReference type="STRING" id="470826.SAMN04488027_102179"/>
<dbReference type="InterPro" id="IPR035973">
    <property type="entry name" value="Cyt_c_oxidase_su3-like_sf"/>
</dbReference>
<feature type="transmembrane region" description="Helical" evidence="8">
    <location>
        <begin position="51"/>
        <end position="69"/>
    </location>
</feature>
<feature type="domain" description="Heme-copper oxidase subunit III family profile" evidence="9">
    <location>
        <begin position="15"/>
        <end position="188"/>
    </location>
</feature>
<dbReference type="InterPro" id="IPR013833">
    <property type="entry name" value="Cyt_c_oxidase_su3_a-hlx"/>
</dbReference>
<feature type="transmembrane region" description="Helical" evidence="8">
    <location>
        <begin position="81"/>
        <end position="103"/>
    </location>
</feature>
<evidence type="ECO:0000256" key="1">
    <source>
        <dbReference type="ARBA" id="ARBA00004651"/>
    </source>
</evidence>
<name>A0A1G7UNN5_9FLAO</name>
<evidence type="ECO:0000256" key="4">
    <source>
        <dbReference type="ARBA" id="ARBA00022692"/>
    </source>
</evidence>
<dbReference type="AlphaFoldDB" id="A0A1G7UNN5"/>
<feature type="transmembrane region" description="Helical" evidence="8">
    <location>
        <begin position="123"/>
        <end position="148"/>
    </location>
</feature>
<dbReference type="CDD" id="cd00386">
    <property type="entry name" value="Heme_Cu_Oxidase_III_like"/>
    <property type="match status" value="1"/>
</dbReference>
<keyword evidence="6 8" id="KW-0472">Membrane</keyword>
<keyword evidence="4 7" id="KW-0812">Transmembrane</keyword>
<dbReference type="RefSeq" id="WP_093365211.1">
    <property type="nucleotide sequence ID" value="NZ_FNCW01000002.1"/>
</dbReference>
<dbReference type="Pfam" id="PF00510">
    <property type="entry name" value="COX3"/>
    <property type="match status" value="1"/>
</dbReference>
<evidence type="ECO:0000256" key="3">
    <source>
        <dbReference type="ARBA" id="ARBA00022475"/>
    </source>
</evidence>
<evidence type="ECO:0000256" key="6">
    <source>
        <dbReference type="ARBA" id="ARBA00023136"/>
    </source>
</evidence>
<gene>
    <name evidence="10" type="ORF">SAMN04488027_102179</name>
</gene>
<dbReference type="OrthoDB" id="679789at2"/>
<dbReference type="GO" id="GO:0005886">
    <property type="term" value="C:plasma membrane"/>
    <property type="evidence" value="ECO:0007669"/>
    <property type="project" value="UniProtKB-SubCell"/>
</dbReference>
<feature type="transmembrane region" description="Helical" evidence="8">
    <location>
        <begin position="12"/>
        <end position="35"/>
    </location>
</feature>
<dbReference type="InterPro" id="IPR024791">
    <property type="entry name" value="Cyt_c/ubiquinol_Oxase_su3"/>
</dbReference>
<evidence type="ECO:0000313" key="11">
    <source>
        <dbReference type="Proteomes" id="UP000199296"/>
    </source>
</evidence>
<evidence type="ECO:0000256" key="7">
    <source>
        <dbReference type="RuleBase" id="RU003376"/>
    </source>
</evidence>
<dbReference type="GO" id="GO:0004129">
    <property type="term" value="F:cytochrome-c oxidase activity"/>
    <property type="evidence" value="ECO:0007669"/>
    <property type="project" value="InterPro"/>
</dbReference>
<evidence type="ECO:0000256" key="5">
    <source>
        <dbReference type="ARBA" id="ARBA00022989"/>
    </source>
</evidence>
<dbReference type="PANTHER" id="PTHR11403:SF2">
    <property type="entry name" value="CYTOCHROME BO(3) UBIQUINOL OXIDASE SUBUNIT 3"/>
    <property type="match status" value="1"/>
</dbReference>
<organism evidence="10 11">
    <name type="scientific">Psychroflexus sediminis</name>
    <dbReference type="NCBI Taxonomy" id="470826"/>
    <lineage>
        <taxon>Bacteria</taxon>
        <taxon>Pseudomonadati</taxon>
        <taxon>Bacteroidota</taxon>
        <taxon>Flavobacteriia</taxon>
        <taxon>Flavobacteriales</taxon>
        <taxon>Flavobacteriaceae</taxon>
        <taxon>Psychroflexus</taxon>
    </lineage>
</organism>
<evidence type="ECO:0000313" key="10">
    <source>
        <dbReference type="EMBL" id="SDG48958.1"/>
    </source>
</evidence>
<accession>A0A1G7UNN5</accession>
<dbReference type="Gene3D" id="1.20.120.80">
    <property type="entry name" value="Cytochrome c oxidase, subunit III, four-helix bundle"/>
    <property type="match status" value="1"/>
</dbReference>
<evidence type="ECO:0000259" key="9">
    <source>
        <dbReference type="PROSITE" id="PS50253"/>
    </source>
</evidence>
<dbReference type="EMBL" id="FNCW01000002">
    <property type="protein sequence ID" value="SDG48958.1"/>
    <property type="molecule type" value="Genomic_DNA"/>
</dbReference>
<keyword evidence="3" id="KW-1003">Cell membrane</keyword>
<sequence length="188" mass="21658">MALDEKHKRARMMMMWFGIISMGMMFAGLTSAYVVSKNRPDWLTDYQLPEVFIWSTLVIFISSITFHLAKKFTAEGDYSRSTAMIVATFILGVSFVVMQFIGFNEIVEAGYYFTGSASSITMSFIYVLVMAHVVHVLAGLIVLCVVIYNHFKKKYSKGNMLGMRLGVAFWHFVDGLWLYLFLFLYFFR</sequence>
<protein>
    <submittedName>
        <fullName evidence="10">Cytochrome c oxidase subunit 3</fullName>
    </submittedName>
</protein>
<dbReference type="PANTHER" id="PTHR11403">
    <property type="entry name" value="CYTOCHROME C OXIDASE SUBUNIT III"/>
    <property type="match status" value="1"/>
</dbReference>
<dbReference type="SUPFAM" id="SSF81452">
    <property type="entry name" value="Cytochrome c oxidase subunit III-like"/>
    <property type="match status" value="1"/>
</dbReference>